<proteinExistence type="predicted"/>
<dbReference type="EMBL" id="CP003911">
    <property type="protein sequence ID" value="AGU47403.1"/>
    <property type="molecule type" value="Genomic_DNA"/>
</dbReference>
<evidence type="ECO:0000313" key="3">
    <source>
        <dbReference type="Proteomes" id="UP000016223"/>
    </source>
</evidence>
<dbReference type="InterPro" id="IPR011990">
    <property type="entry name" value="TPR-like_helical_dom_sf"/>
</dbReference>
<dbReference type="Proteomes" id="UP000016223">
    <property type="component" value="Chromosome 1"/>
</dbReference>
<evidence type="ECO:0000313" key="2">
    <source>
        <dbReference type="EMBL" id="AGU47403.1"/>
    </source>
</evidence>
<dbReference type="HOGENOM" id="CLU_2319295_0_0_4"/>
<dbReference type="SUPFAM" id="SSF48452">
    <property type="entry name" value="TPR-like"/>
    <property type="match status" value="1"/>
</dbReference>
<protein>
    <submittedName>
        <fullName evidence="2">Tetratricopeptide repeat-containing protein</fullName>
    </submittedName>
</protein>
<sequence>MFSHVFVSVTDFERALRFYSAVMDALDIELRRIRESINAYLQSIALNPSRASAWFNMGGVHWNAGEPEEASRVWKAAVDRFPDHELAALLRRDLPSVLR</sequence>
<dbReference type="PROSITE" id="PS50005">
    <property type="entry name" value="TPR"/>
    <property type="match status" value="1"/>
</dbReference>
<accession>T1X466</accession>
<dbReference type="AlphaFoldDB" id="T1X466"/>
<gene>
    <name evidence="2" type="ORF">VAPA_1c02730</name>
</gene>
<dbReference type="OrthoDB" id="9800438at2"/>
<organism evidence="2 3">
    <name type="scientific">Variovorax paradoxus B4</name>
    <dbReference type="NCBI Taxonomy" id="1246301"/>
    <lineage>
        <taxon>Bacteria</taxon>
        <taxon>Pseudomonadati</taxon>
        <taxon>Pseudomonadota</taxon>
        <taxon>Betaproteobacteria</taxon>
        <taxon>Burkholderiales</taxon>
        <taxon>Comamonadaceae</taxon>
        <taxon>Variovorax</taxon>
    </lineage>
</organism>
<keyword evidence="1" id="KW-0802">TPR repeat</keyword>
<dbReference type="RefSeq" id="WP_021004971.1">
    <property type="nucleotide sequence ID" value="NC_022247.1"/>
</dbReference>
<dbReference type="KEGG" id="vpd:VAPA_1c02730"/>
<dbReference type="InterPro" id="IPR019734">
    <property type="entry name" value="TPR_rpt"/>
</dbReference>
<dbReference type="Pfam" id="PF13432">
    <property type="entry name" value="TPR_16"/>
    <property type="match status" value="1"/>
</dbReference>
<name>T1X466_VARPD</name>
<reference evidence="2 3" key="1">
    <citation type="submission" date="2012-10" db="EMBL/GenBank/DDBJ databases">
        <title>Genome sequence of Variovorax paradoxus B4.</title>
        <authorList>
            <person name="Schuldes J."/>
            <person name="Brandt U."/>
            <person name="Hiessl S."/>
            <person name="Wuebbeler J.H."/>
            <person name="Thuermer A."/>
            <person name="Steinbuechel A."/>
            <person name="Daniel R."/>
        </authorList>
    </citation>
    <scope>NUCLEOTIDE SEQUENCE [LARGE SCALE GENOMIC DNA]</scope>
    <source>
        <strain evidence="2 3">B4</strain>
    </source>
</reference>
<evidence type="ECO:0000256" key="1">
    <source>
        <dbReference type="PROSITE-ProRule" id="PRU00339"/>
    </source>
</evidence>
<feature type="repeat" description="TPR" evidence="1">
    <location>
        <begin position="51"/>
        <end position="84"/>
    </location>
</feature>
<dbReference type="Gene3D" id="1.25.40.10">
    <property type="entry name" value="Tetratricopeptide repeat domain"/>
    <property type="match status" value="1"/>
</dbReference>